<feature type="transmembrane region" description="Helical" evidence="1">
    <location>
        <begin position="109"/>
        <end position="137"/>
    </location>
</feature>
<gene>
    <name evidence="2" type="ORF">MVEN_02405600</name>
</gene>
<protein>
    <recommendedName>
        <fullName evidence="4">Glycosyltransferase family 69 protein</fullName>
    </recommendedName>
</protein>
<evidence type="ECO:0000313" key="3">
    <source>
        <dbReference type="Proteomes" id="UP000620124"/>
    </source>
</evidence>
<dbReference type="Proteomes" id="UP000620124">
    <property type="component" value="Unassembled WGS sequence"/>
</dbReference>
<dbReference type="OrthoDB" id="262547at2759"/>
<evidence type="ECO:0000313" key="2">
    <source>
        <dbReference type="EMBL" id="KAF7332993.1"/>
    </source>
</evidence>
<sequence length="600" mass="68665">MGITLRNLICIAGSMTYRAAWSIEFTRSLGRGRHFVLLISVSFHTALVDRYTRSDVKSLQELAVLGESHPPGPRSLFFTTTMLWTIFQRRSRFFGSTRRFLLHRLQITLPLLSFTFILTACCLVLLISLGVGFPYAFPIWRTLFTATIISIPIWGVCMSALHLVWTFGAPIPHFLWTWQRHRQHYVPLAFDANDFMADAEKKHRHRRPPTLWPGFLLVALCGVYLLSTYELPIDHRFKAAVELANRVPRREGYGTGEKIFIAAMFYNNAYVLPYWITEVSKLINYLGPDNVFVSIVESYSSDNSPALLRAFETKLEAMGVPCRILTQDTSIHRPPSMVTGPPRIQFLADTRNLVLEPLATRGGYDRVLFSNDVFVEAESIVELLDTNGGEYDMACGLDFQQWGLYDIWVIRDHAGRIVSGQWPYFFEDRDAMADEPVAVFTCWNGIVSISAEPFLPVALRKGRLSTFPRPLPLTHPAYPQAVNQTPATTPPLRFRPSAPEECFSSESFNLPYDLRRLFAQERIYANPRVITAYKWRFYLWFKYALRHWAVRWFIERVEQRDGNGADLPQFILGGTAPKTVWDGGECHPGGTLRLSAWNEN</sequence>
<reference evidence="2" key="1">
    <citation type="submission" date="2020-05" db="EMBL/GenBank/DDBJ databases">
        <title>Mycena genomes resolve the evolution of fungal bioluminescence.</title>
        <authorList>
            <person name="Tsai I.J."/>
        </authorList>
    </citation>
    <scope>NUCLEOTIDE SEQUENCE</scope>
    <source>
        <strain evidence="2">CCC161011</strain>
    </source>
</reference>
<dbReference type="PANTHER" id="PTHR34144:SF7">
    <property type="entry name" value="EXPORT PROTEIN (CAP59), PUTATIVE (AFU_ORTHOLOGUE AFUA_7G05020)-RELATED"/>
    <property type="match status" value="1"/>
</dbReference>
<keyword evidence="1" id="KW-0812">Transmembrane</keyword>
<keyword evidence="1" id="KW-1133">Transmembrane helix</keyword>
<evidence type="ECO:0000256" key="1">
    <source>
        <dbReference type="SAM" id="Phobius"/>
    </source>
</evidence>
<dbReference type="AlphaFoldDB" id="A0A8H6X298"/>
<organism evidence="2 3">
    <name type="scientific">Mycena venus</name>
    <dbReference type="NCBI Taxonomy" id="2733690"/>
    <lineage>
        <taxon>Eukaryota</taxon>
        <taxon>Fungi</taxon>
        <taxon>Dikarya</taxon>
        <taxon>Basidiomycota</taxon>
        <taxon>Agaricomycotina</taxon>
        <taxon>Agaricomycetes</taxon>
        <taxon>Agaricomycetidae</taxon>
        <taxon>Agaricales</taxon>
        <taxon>Marasmiineae</taxon>
        <taxon>Mycenaceae</taxon>
        <taxon>Mycena</taxon>
    </lineage>
</organism>
<dbReference type="EMBL" id="JACAZI010000031">
    <property type="protein sequence ID" value="KAF7332993.1"/>
    <property type="molecule type" value="Genomic_DNA"/>
</dbReference>
<name>A0A8H6X298_9AGAR</name>
<proteinExistence type="predicted"/>
<comment type="caution">
    <text evidence="2">The sequence shown here is derived from an EMBL/GenBank/DDBJ whole genome shotgun (WGS) entry which is preliminary data.</text>
</comment>
<keyword evidence="3" id="KW-1185">Reference proteome</keyword>
<dbReference type="PANTHER" id="PTHR34144">
    <property type="entry name" value="CHROMOSOME 8, WHOLE GENOME SHOTGUN SEQUENCE"/>
    <property type="match status" value="1"/>
</dbReference>
<feature type="transmembrane region" description="Helical" evidence="1">
    <location>
        <begin position="143"/>
        <end position="165"/>
    </location>
</feature>
<evidence type="ECO:0008006" key="4">
    <source>
        <dbReference type="Google" id="ProtNLM"/>
    </source>
</evidence>
<feature type="transmembrane region" description="Helical" evidence="1">
    <location>
        <begin position="211"/>
        <end position="229"/>
    </location>
</feature>
<dbReference type="InterPro" id="IPR021047">
    <property type="entry name" value="Mannosyltransferase_CMT1"/>
</dbReference>
<keyword evidence="1" id="KW-0472">Membrane</keyword>
<accession>A0A8H6X298</accession>
<dbReference type="Pfam" id="PF11735">
    <property type="entry name" value="CAP59_mtransfer"/>
    <property type="match status" value="1"/>
</dbReference>